<dbReference type="EMBL" id="SKBN01000237">
    <property type="protein sequence ID" value="TGJ80171.1"/>
    <property type="molecule type" value="Genomic_DNA"/>
</dbReference>
<evidence type="ECO:0000259" key="2">
    <source>
        <dbReference type="SMART" id="SM00478"/>
    </source>
</evidence>
<sequence length="567" mass="62334">MARRSTRTKRNAVPVQGRWDILPHGMGALPTSASQPANQVVPKQETSGPNSINSADFIDQPDPEKSKGETRGTLIPVLSPINEPKPNKDSAGMVQDENQDSLDTNTPQEPKREAQEIEGDIKGLKQVATLRRSKRIRAQAKGDENDDVEQEASPKRAKTTRKIVKPEVEPEAKAEIEAEIEAEVKAEVKDEVEAEVEAEAGAISSGDLLEKPKRVPRKTKDNPYGLTPGRSPFPDWQAPSAAQCEEVYRLLADTHGEVEQPATIPAPSLEVAGCGEVPSVLDALLRTLLSGAVTFDGADNMMKAIAEKYGALDDELANGSINWNKIRLATMEELEDTIRIGGLANRKSKAIKGTLDMVYQDNIDRREAYLAERATGVPANVYGASEKTESQKDLEILKTDRNILSLDHLHGLSVDEAMKQFTKFPGIGVKTAACVILFCLQQPCFAVDTHVHRFSRWLGWASGKADENSTFSHLEVRCPDHLKYGLHQLFIHHGKQCGRCKGSTVEGTKGWDTIVCPLEHLLVRGKKTTKVQKKTKANIPKANSQEDESDSELSEVNEAIFDDEDFN</sequence>
<protein>
    <recommendedName>
        <fullName evidence="2">HhH-GPD domain-containing protein</fullName>
    </recommendedName>
</protein>
<gene>
    <name evidence="3" type="ORF">E0Z10_g8609</name>
</gene>
<feature type="compositionally biased region" description="Basic and acidic residues" evidence="1">
    <location>
        <begin position="109"/>
        <end position="123"/>
    </location>
</feature>
<keyword evidence="4" id="KW-1185">Reference proteome</keyword>
<feature type="compositionally biased region" description="Acidic residues" evidence="1">
    <location>
        <begin position="545"/>
        <end position="567"/>
    </location>
</feature>
<name>A0A4Z0YL67_9PEZI</name>
<feature type="compositionally biased region" description="Polar residues" evidence="1">
    <location>
        <begin position="44"/>
        <end position="54"/>
    </location>
</feature>
<dbReference type="InterPro" id="IPR011257">
    <property type="entry name" value="DNA_glycosylase"/>
</dbReference>
<dbReference type="OrthoDB" id="5607at2759"/>
<feature type="region of interest" description="Disordered" evidence="1">
    <location>
        <begin position="530"/>
        <end position="567"/>
    </location>
</feature>
<feature type="compositionally biased region" description="Basic and acidic residues" evidence="1">
    <location>
        <begin position="208"/>
        <end position="221"/>
    </location>
</feature>
<dbReference type="AlphaFoldDB" id="A0A4Z0YL67"/>
<feature type="region of interest" description="Disordered" evidence="1">
    <location>
        <begin position="1"/>
        <end position="175"/>
    </location>
</feature>
<evidence type="ECO:0000256" key="1">
    <source>
        <dbReference type="SAM" id="MobiDB-lite"/>
    </source>
</evidence>
<accession>A0A4Z0YL67</accession>
<feature type="domain" description="HhH-GPD" evidence="2">
    <location>
        <begin position="289"/>
        <end position="496"/>
    </location>
</feature>
<dbReference type="GO" id="GO:0000702">
    <property type="term" value="F:oxidized base lesion DNA N-glycosylase activity"/>
    <property type="evidence" value="ECO:0007669"/>
    <property type="project" value="UniProtKB-ARBA"/>
</dbReference>
<dbReference type="PANTHER" id="PTHR47203:SF1">
    <property type="entry name" value="HYPOTHETICAL BASE EXCISION DNA REPAIR PROTEIN (EUROFUNG)"/>
    <property type="match status" value="1"/>
</dbReference>
<reference evidence="3 4" key="1">
    <citation type="submission" date="2019-03" db="EMBL/GenBank/DDBJ databases">
        <title>Draft genome sequence of Xylaria hypoxylon DSM 108379, a ubiquitous saprotrophic-parasitic fungi on hardwood.</title>
        <authorList>
            <person name="Buettner E."/>
            <person name="Leonhardt S."/>
            <person name="Gebauer A.M."/>
            <person name="Liers C."/>
            <person name="Hofrichter M."/>
            <person name="Kellner H."/>
        </authorList>
    </citation>
    <scope>NUCLEOTIDE SEQUENCE [LARGE SCALE GENOMIC DNA]</scope>
    <source>
        <strain evidence="3 4">DSM 108379</strain>
    </source>
</reference>
<dbReference type="GO" id="GO:0006285">
    <property type="term" value="P:base-excision repair, AP site formation"/>
    <property type="evidence" value="ECO:0007669"/>
    <property type="project" value="UniProtKB-ARBA"/>
</dbReference>
<evidence type="ECO:0000313" key="4">
    <source>
        <dbReference type="Proteomes" id="UP000297716"/>
    </source>
</evidence>
<proteinExistence type="predicted"/>
<dbReference type="Proteomes" id="UP000297716">
    <property type="component" value="Unassembled WGS sequence"/>
</dbReference>
<feature type="region of interest" description="Disordered" evidence="1">
    <location>
        <begin position="199"/>
        <end position="236"/>
    </location>
</feature>
<dbReference type="Gene3D" id="1.10.340.30">
    <property type="entry name" value="Hypothetical protein, domain 2"/>
    <property type="match status" value="1"/>
</dbReference>
<feature type="compositionally biased region" description="Basic and acidic residues" evidence="1">
    <location>
        <begin position="164"/>
        <end position="175"/>
    </location>
</feature>
<dbReference type="InterPro" id="IPR003265">
    <property type="entry name" value="HhH-GPD_domain"/>
</dbReference>
<dbReference type="STRING" id="37992.A0A4Z0YL67"/>
<dbReference type="CDD" id="cd00056">
    <property type="entry name" value="ENDO3c"/>
    <property type="match status" value="1"/>
</dbReference>
<organism evidence="3 4">
    <name type="scientific">Xylaria hypoxylon</name>
    <dbReference type="NCBI Taxonomy" id="37992"/>
    <lineage>
        <taxon>Eukaryota</taxon>
        <taxon>Fungi</taxon>
        <taxon>Dikarya</taxon>
        <taxon>Ascomycota</taxon>
        <taxon>Pezizomycotina</taxon>
        <taxon>Sordariomycetes</taxon>
        <taxon>Xylariomycetidae</taxon>
        <taxon>Xylariales</taxon>
        <taxon>Xylariaceae</taxon>
        <taxon>Xylaria</taxon>
    </lineage>
</organism>
<dbReference type="Gene3D" id="1.10.1670.10">
    <property type="entry name" value="Helix-hairpin-Helix base-excision DNA repair enzymes (C-terminal)"/>
    <property type="match status" value="1"/>
</dbReference>
<dbReference type="SMART" id="SM00478">
    <property type="entry name" value="ENDO3c"/>
    <property type="match status" value="1"/>
</dbReference>
<dbReference type="SUPFAM" id="SSF48150">
    <property type="entry name" value="DNA-glycosylase"/>
    <property type="match status" value="1"/>
</dbReference>
<feature type="compositionally biased region" description="Basic residues" evidence="1">
    <location>
        <begin position="1"/>
        <end position="10"/>
    </location>
</feature>
<evidence type="ECO:0000313" key="3">
    <source>
        <dbReference type="EMBL" id="TGJ80171.1"/>
    </source>
</evidence>
<dbReference type="Pfam" id="PF00730">
    <property type="entry name" value="HhH-GPD"/>
    <property type="match status" value="1"/>
</dbReference>
<dbReference type="PANTHER" id="PTHR47203">
    <property type="match status" value="1"/>
</dbReference>
<comment type="caution">
    <text evidence="3">The sequence shown here is derived from an EMBL/GenBank/DDBJ whole genome shotgun (WGS) entry which is preliminary data.</text>
</comment>
<dbReference type="InterPro" id="IPR023170">
    <property type="entry name" value="HhH_base_excis_C"/>
</dbReference>